<evidence type="ECO:0000256" key="10">
    <source>
        <dbReference type="ARBA" id="ARBA00023136"/>
    </source>
</evidence>
<feature type="transmembrane region" description="Helical" evidence="11">
    <location>
        <begin position="175"/>
        <end position="194"/>
    </location>
</feature>
<keyword evidence="6 11" id="KW-0812">Transmembrane</keyword>
<dbReference type="Proteomes" id="UP000653472">
    <property type="component" value="Unassembled WGS sequence"/>
</dbReference>
<keyword evidence="9" id="KW-0902">Two-component regulatory system</keyword>
<feature type="domain" description="Histidine kinase" evidence="12">
    <location>
        <begin position="254"/>
        <end position="454"/>
    </location>
</feature>
<evidence type="ECO:0000256" key="5">
    <source>
        <dbReference type="ARBA" id="ARBA00022679"/>
    </source>
</evidence>
<accession>A0A969WC12</accession>
<dbReference type="AlphaFoldDB" id="A0A969WC12"/>
<dbReference type="PROSITE" id="PS50109">
    <property type="entry name" value="HIS_KIN"/>
    <property type="match status" value="1"/>
</dbReference>
<keyword evidence="7" id="KW-0418">Kinase</keyword>
<evidence type="ECO:0000259" key="13">
    <source>
        <dbReference type="PROSITE" id="PS50885"/>
    </source>
</evidence>
<dbReference type="InterPro" id="IPR003594">
    <property type="entry name" value="HATPase_dom"/>
</dbReference>
<evidence type="ECO:0000256" key="2">
    <source>
        <dbReference type="ARBA" id="ARBA00004370"/>
    </source>
</evidence>
<evidence type="ECO:0000256" key="8">
    <source>
        <dbReference type="ARBA" id="ARBA00022989"/>
    </source>
</evidence>
<evidence type="ECO:0000259" key="12">
    <source>
        <dbReference type="PROSITE" id="PS50109"/>
    </source>
</evidence>
<evidence type="ECO:0000256" key="3">
    <source>
        <dbReference type="ARBA" id="ARBA00012438"/>
    </source>
</evidence>
<dbReference type="PANTHER" id="PTHR45436:SF4">
    <property type="entry name" value="SENSOR PROTEIN PHOQ"/>
    <property type="match status" value="1"/>
</dbReference>
<dbReference type="GO" id="GO:0000155">
    <property type="term" value="F:phosphorelay sensor kinase activity"/>
    <property type="evidence" value="ECO:0007669"/>
    <property type="project" value="InterPro"/>
</dbReference>
<dbReference type="PANTHER" id="PTHR45436">
    <property type="entry name" value="SENSOR HISTIDINE KINASE YKOH"/>
    <property type="match status" value="1"/>
</dbReference>
<dbReference type="EMBL" id="JAAVXB010000008">
    <property type="protein sequence ID" value="NKF23419.1"/>
    <property type="molecule type" value="Genomic_DNA"/>
</dbReference>
<dbReference type="InterPro" id="IPR004358">
    <property type="entry name" value="Sig_transdc_His_kin-like_C"/>
</dbReference>
<comment type="subcellular location">
    <subcellularLocation>
        <location evidence="2">Membrane</location>
    </subcellularLocation>
</comment>
<name>A0A969WC12_9GAMM</name>
<dbReference type="Pfam" id="PF02518">
    <property type="entry name" value="HATPase_c"/>
    <property type="match status" value="1"/>
</dbReference>
<dbReference type="InterPro" id="IPR003661">
    <property type="entry name" value="HisK_dim/P_dom"/>
</dbReference>
<evidence type="ECO:0000313" key="15">
    <source>
        <dbReference type="Proteomes" id="UP000653472"/>
    </source>
</evidence>
<evidence type="ECO:0000256" key="7">
    <source>
        <dbReference type="ARBA" id="ARBA00022777"/>
    </source>
</evidence>
<keyword evidence="15" id="KW-1185">Reference proteome</keyword>
<dbReference type="PRINTS" id="PR00344">
    <property type="entry name" value="BCTRLSENSOR"/>
</dbReference>
<protein>
    <recommendedName>
        <fullName evidence="3">histidine kinase</fullName>
        <ecNumber evidence="3">2.7.13.3</ecNumber>
    </recommendedName>
</protein>
<dbReference type="SMART" id="SM00387">
    <property type="entry name" value="HATPase_c"/>
    <property type="match status" value="1"/>
</dbReference>
<keyword evidence="10 11" id="KW-0472">Membrane</keyword>
<dbReference type="GO" id="GO:0005524">
    <property type="term" value="F:ATP binding"/>
    <property type="evidence" value="ECO:0007669"/>
    <property type="project" value="UniProtKB-KW"/>
</dbReference>
<sequence>MKATAARRPRVTSLRARLLVSTAIVLLAFVGLGGLALEKAFESALLQAQQDKLEGLIYALLGAASTTPDGELTISLDAVPDRRLREPLSGLQAALFNELGIMVWSSNQSLDMPPPPQLAVGQWNFQRLDKPDAFRLSFGLRWIDSDRNTPRLYTVSVIDDTSAFDRQLGIFRRTLWTWLGGTVVALVVILLLILRWSLAPLKRLGRELHMIESGLQGEIEGSYPDELKQLTRDLNAMIVSERNQQTRYRNALGDLAHTLKTPLAVLRGISSEPDIPGAQQRQLDEQVGRMQHIVDHQLRRAAAAGSRTLTEPVALKPLVDKLMSALSKVYASRNITFENELDPILRLRADQGDLYEMLGNLIENAAKYGNQRVRVAAQVDHNICRLDFDDDGPGFPSEAPEKLLERGARADTRLPGQGIGLAAVNEIVQAYGGRLLLERSMFGGGRVSVLVPIR</sequence>
<evidence type="ECO:0000256" key="1">
    <source>
        <dbReference type="ARBA" id="ARBA00000085"/>
    </source>
</evidence>
<dbReference type="InterPro" id="IPR003660">
    <property type="entry name" value="HAMP_dom"/>
</dbReference>
<keyword evidence="4" id="KW-0597">Phosphoprotein</keyword>
<feature type="domain" description="HAMP" evidence="13">
    <location>
        <begin position="195"/>
        <end position="246"/>
    </location>
</feature>
<keyword evidence="5" id="KW-0808">Transferase</keyword>
<dbReference type="GO" id="GO:0005886">
    <property type="term" value="C:plasma membrane"/>
    <property type="evidence" value="ECO:0007669"/>
    <property type="project" value="TreeGrafter"/>
</dbReference>
<dbReference type="InterPro" id="IPR005467">
    <property type="entry name" value="His_kinase_dom"/>
</dbReference>
<keyword evidence="8 11" id="KW-1133">Transmembrane helix</keyword>
<dbReference type="InterPro" id="IPR036890">
    <property type="entry name" value="HATPase_C_sf"/>
</dbReference>
<dbReference type="PROSITE" id="PS50885">
    <property type="entry name" value="HAMP"/>
    <property type="match status" value="1"/>
</dbReference>
<dbReference type="EC" id="2.7.13.3" evidence="3"/>
<evidence type="ECO:0000313" key="14">
    <source>
        <dbReference type="EMBL" id="NKF23419.1"/>
    </source>
</evidence>
<dbReference type="SUPFAM" id="SSF55874">
    <property type="entry name" value="ATPase domain of HSP90 chaperone/DNA topoisomerase II/histidine kinase"/>
    <property type="match status" value="1"/>
</dbReference>
<evidence type="ECO:0000256" key="6">
    <source>
        <dbReference type="ARBA" id="ARBA00022692"/>
    </source>
</evidence>
<gene>
    <name evidence="14" type="ORF">G7Y82_13960</name>
</gene>
<dbReference type="Pfam" id="PF00672">
    <property type="entry name" value="HAMP"/>
    <property type="match status" value="1"/>
</dbReference>
<comment type="caution">
    <text evidence="14">The sequence shown here is derived from an EMBL/GenBank/DDBJ whole genome shotgun (WGS) entry which is preliminary data.</text>
</comment>
<keyword evidence="14" id="KW-0547">Nucleotide-binding</keyword>
<evidence type="ECO:0000256" key="11">
    <source>
        <dbReference type="SAM" id="Phobius"/>
    </source>
</evidence>
<dbReference type="Gene3D" id="3.30.565.10">
    <property type="entry name" value="Histidine kinase-like ATPase, C-terminal domain"/>
    <property type="match status" value="1"/>
</dbReference>
<comment type="catalytic activity">
    <reaction evidence="1">
        <text>ATP + protein L-histidine = ADP + protein N-phospho-L-histidine.</text>
        <dbReference type="EC" id="2.7.13.3"/>
    </reaction>
</comment>
<dbReference type="CDD" id="cd00082">
    <property type="entry name" value="HisKA"/>
    <property type="match status" value="1"/>
</dbReference>
<keyword evidence="14" id="KW-0067">ATP-binding</keyword>
<organism evidence="14 15">
    <name type="scientific">Solimonas marina</name>
    <dbReference type="NCBI Taxonomy" id="2714601"/>
    <lineage>
        <taxon>Bacteria</taxon>
        <taxon>Pseudomonadati</taxon>
        <taxon>Pseudomonadota</taxon>
        <taxon>Gammaproteobacteria</taxon>
        <taxon>Nevskiales</taxon>
        <taxon>Nevskiaceae</taxon>
        <taxon>Solimonas</taxon>
    </lineage>
</organism>
<dbReference type="Gene3D" id="1.10.287.130">
    <property type="match status" value="1"/>
</dbReference>
<evidence type="ECO:0000256" key="4">
    <source>
        <dbReference type="ARBA" id="ARBA00022553"/>
    </source>
</evidence>
<dbReference type="InterPro" id="IPR050428">
    <property type="entry name" value="TCS_sensor_his_kinase"/>
</dbReference>
<proteinExistence type="predicted"/>
<reference evidence="14" key="1">
    <citation type="submission" date="2020-03" db="EMBL/GenBank/DDBJ databases">
        <title>Solimonas marina sp. nov., isolated from deep seawater of the Pacific Ocean.</title>
        <authorList>
            <person name="Liu X."/>
            <person name="Lai Q."/>
            <person name="Sun F."/>
            <person name="Gai Y."/>
            <person name="Li G."/>
            <person name="Shao Z."/>
        </authorList>
    </citation>
    <scope>NUCLEOTIDE SEQUENCE</scope>
    <source>
        <strain evidence="14">C16B3</strain>
    </source>
</reference>
<evidence type="ECO:0000256" key="9">
    <source>
        <dbReference type="ARBA" id="ARBA00023012"/>
    </source>
</evidence>